<protein>
    <submittedName>
        <fullName evidence="4">Rho GTPase-activating protein 21</fullName>
    </submittedName>
</protein>
<dbReference type="GO" id="GO:0005737">
    <property type="term" value="C:cytoplasm"/>
    <property type="evidence" value="ECO:0007669"/>
    <property type="project" value="UniProtKB-SubCell"/>
</dbReference>
<evidence type="ECO:0000256" key="2">
    <source>
        <dbReference type="ARBA" id="ARBA00022490"/>
    </source>
</evidence>
<dbReference type="PANTHER" id="PTHR23175">
    <property type="entry name" value="PDZ DOMAIN-CONTAINING PROTEIN"/>
    <property type="match status" value="1"/>
</dbReference>
<reference evidence="4" key="1">
    <citation type="submission" date="2008-10" db="EMBL/GenBank/DDBJ databases">
        <authorList>
            <consortium name="cGRASP (B.F. Koop &amp; W.S. Davidson)"/>
            <person name="Leong J."/>
            <person name="von Schalburg K."/>
            <person name="Cooper G."/>
            <person name="Moore R."/>
            <person name="Holt R."/>
            <person name="Davidson W.S."/>
            <person name="Koop B.F."/>
        </authorList>
    </citation>
    <scope>NUCLEOTIDE SEQUENCE</scope>
    <source>
        <tissue evidence="4">Spleen</tissue>
    </source>
</reference>
<keyword evidence="2" id="KW-0963">Cytoplasm</keyword>
<feature type="compositionally biased region" description="Basic residues" evidence="3">
    <location>
        <begin position="117"/>
        <end position="126"/>
    </location>
</feature>
<reference evidence="4" key="2">
    <citation type="journal article" date="2010" name="BMC Genomics">
        <title>Salmo salar and Esox lucius full-length cDNA sequences reveal changes in evolutionary pressures on a post-tetraploidization genome.</title>
        <authorList>
            <person name="Leong J.S."/>
            <person name="Jantzen S.G."/>
            <person name="von Schalburg K.R."/>
            <person name="Cooper G.A."/>
            <person name="Messmer A.M."/>
            <person name="Liao N.Y."/>
            <person name="Munro S."/>
            <person name="Moore R."/>
            <person name="Holt R.A."/>
            <person name="Jones S.J."/>
            <person name="Davidson W.S."/>
            <person name="Koop B.F."/>
        </authorList>
    </citation>
    <scope>NUCLEOTIDE SEQUENCE</scope>
    <source>
        <tissue evidence="4">Spleen</tissue>
    </source>
</reference>
<dbReference type="Gene3D" id="2.30.42.10">
    <property type="match status" value="1"/>
</dbReference>
<accession>B5X6Q2</accession>
<dbReference type="InterPro" id="IPR036034">
    <property type="entry name" value="PDZ_sf"/>
</dbReference>
<evidence type="ECO:0000256" key="3">
    <source>
        <dbReference type="SAM" id="MobiDB-lite"/>
    </source>
</evidence>
<dbReference type="AlphaFoldDB" id="B5X6Q2"/>
<proteinExistence type="evidence at transcript level"/>
<gene>
    <name evidence="4" type="primary">RHG21</name>
</gene>
<sequence length="126" mass="14150">MMASHWKGPCDEEDERLTRSSLCETNVPEWGEQGGSPAGLFNLQGEEEPFSWPGPKTLRLRRTSQGFGFTLRHFIVYPPESAVHSYPFPEEEHGRRGKLNDSTSHTVPSSSVSPSVLHRHSASRFV</sequence>
<organism evidence="4">
    <name type="scientific">Salmo salar</name>
    <name type="common">Atlantic salmon</name>
    <dbReference type="NCBI Taxonomy" id="8030"/>
    <lineage>
        <taxon>Eukaryota</taxon>
        <taxon>Metazoa</taxon>
        <taxon>Chordata</taxon>
        <taxon>Craniata</taxon>
        <taxon>Vertebrata</taxon>
        <taxon>Euteleostomi</taxon>
        <taxon>Actinopterygii</taxon>
        <taxon>Neopterygii</taxon>
        <taxon>Teleostei</taxon>
        <taxon>Protacanthopterygii</taxon>
        <taxon>Salmoniformes</taxon>
        <taxon>Salmonidae</taxon>
        <taxon>Salmoninae</taxon>
        <taxon>Salmo</taxon>
    </lineage>
</organism>
<evidence type="ECO:0000256" key="1">
    <source>
        <dbReference type="ARBA" id="ARBA00004496"/>
    </source>
</evidence>
<evidence type="ECO:0000313" key="4">
    <source>
        <dbReference type="EMBL" id="ACI66522.1"/>
    </source>
</evidence>
<feature type="compositionally biased region" description="Low complexity" evidence="3">
    <location>
        <begin position="102"/>
        <end position="116"/>
    </location>
</feature>
<dbReference type="EMBL" id="BT046721">
    <property type="protein sequence ID" value="ACI66522.1"/>
    <property type="molecule type" value="mRNA"/>
</dbReference>
<feature type="region of interest" description="Disordered" evidence="3">
    <location>
        <begin position="86"/>
        <end position="126"/>
    </location>
</feature>
<comment type="subcellular location">
    <subcellularLocation>
        <location evidence="1">Cytoplasm</location>
    </subcellularLocation>
</comment>
<reference evidence="4" key="3">
    <citation type="submission" date="2010-08" db="EMBL/GenBank/DDBJ databases">
        <authorList>
            <consortium name="cGRASP (B.F. Koop &amp; W.S. Davidson)"/>
        </authorList>
    </citation>
    <scope>NUCLEOTIDE SEQUENCE</scope>
    <source>
        <tissue evidence="4">Spleen</tissue>
    </source>
</reference>
<dbReference type="PANTHER" id="PTHR23175:SF16">
    <property type="entry name" value="RHO GTPASE-ACTIVATING PROTEIN 21"/>
    <property type="match status" value="1"/>
</dbReference>
<feature type="region of interest" description="Disordered" evidence="3">
    <location>
        <begin position="26"/>
        <end position="47"/>
    </location>
</feature>
<name>B5X6Q2_SALSA</name>
<dbReference type="KEGG" id="sasa:100195684"/>